<feature type="transmembrane region" description="Helical" evidence="8">
    <location>
        <begin position="12"/>
        <end position="32"/>
    </location>
</feature>
<reference evidence="10" key="3">
    <citation type="submission" date="2014-04" db="EMBL/GenBank/DDBJ databases">
        <authorList>
            <person name="Kyal E."/>
            <person name="Lavrov D.V."/>
        </authorList>
    </citation>
    <scope>NUCLEOTIDE SEQUENCE</scope>
</reference>
<gene>
    <name evidence="10" type="primary">atp8</name>
</gene>
<geneLocation type="mitochondrion" evidence="10"/>
<evidence type="ECO:0000259" key="9">
    <source>
        <dbReference type="Pfam" id="PF02326"/>
    </source>
</evidence>
<evidence type="ECO:0000256" key="4">
    <source>
        <dbReference type="ARBA" id="ARBA00023128"/>
    </source>
</evidence>
<evidence type="ECO:0000256" key="1">
    <source>
        <dbReference type="ARBA" id="ARBA00004325"/>
    </source>
</evidence>
<protein>
    <submittedName>
        <fullName evidence="10">ATP synthase F0 subunit 8</fullName>
    </submittedName>
</protein>
<dbReference type="GO" id="GO:0031966">
    <property type="term" value="C:mitochondrial membrane"/>
    <property type="evidence" value="ECO:0007669"/>
    <property type="project" value="UniProtKB-SubCell"/>
</dbReference>
<keyword evidence="6" id="KW-0066">ATP synthesis</keyword>
<keyword evidence="5 8" id="KW-0472">Membrane</keyword>
<dbReference type="AlphaFoldDB" id="X4YHX1"/>
<dbReference type="InterPro" id="IPR003319">
    <property type="entry name" value="YMF19-like_N"/>
</dbReference>
<keyword evidence="2 8" id="KW-0812">Transmembrane</keyword>
<evidence type="ECO:0000256" key="2">
    <source>
        <dbReference type="ARBA" id="ARBA00022692"/>
    </source>
</evidence>
<reference evidence="10" key="2">
    <citation type="submission" date="2014-01" db="EMBL/GenBank/DDBJ databases">
        <authorList>
            <person name="Kayal E."/>
        </authorList>
    </citation>
    <scope>NUCLEOTIDE SEQUENCE</scope>
</reference>
<evidence type="ECO:0000256" key="6">
    <source>
        <dbReference type="ARBA" id="ARBA00023310"/>
    </source>
</evidence>
<keyword evidence="3 8" id="KW-1133">Transmembrane helix</keyword>
<evidence type="ECO:0000256" key="7">
    <source>
        <dbReference type="SAM" id="MobiDB-lite"/>
    </source>
</evidence>
<sequence length="69" mass="7807">MPQLDTVTFLTQYVWLSLGLLFFLVLVSSFCYPTLVSQILTKNHIEDSSVGRSDIKLTDPSSVAKDLWK</sequence>
<accession>X4YHX1</accession>
<name>X4YHX1_CARAL</name>
<feature type="domain" description="ATP synthase YMF19-like N-terminal" evidence="9">
    <location>
        <begin position="2"/>
        <end position="51"/>
    </location>
</feature>
<comment type="subcellular location">
    <subcellularLocation>
        <location evidence="1">Mitochondrion membrane</location>
    </subcellularLocation>
</comment>
<evidence type="ECO:0000256" key="8">
    <source>
        <dbReference type="SAM" id="Phobius"/>
    </source>
</evidence>
<reference evidence="10" key="1">
    <citation type="journal article" date="2012" name="Genome Biol. Evol.">
        <title>Evolution of linear mitochondrial genomes in medusozoan cnidarians.</title>
        <authorList>
            <person name="Kayal E."/>
            <person name="Bentlage B."/>
            <person name="Collins A.G."/>
            <person name="Kayal M."/>
            <person name="Pirro S."/>
            <person name="Lavrov D.V."/>
        </authorList>
    </citation>
    <scope>NUCLEOTIDE SEQUENCE</scope>
</reference>
<evidence type="ECO:0000313" key="10">
    <source>
        <dbReference type="EMBL" id="AHV78098.1"/>
    </source>
</evidence>
<organism evidence="10">
    <name type="scientific">Carybdea alata</name>
    <name type="common">Hawaiian box jellyfish</name>
    <dbReference type="NCBI Taxonomy" id="1193083"/>
    <lineage>
        <taxon>Eukaryota</taxon>
        <taxon>Metazoa</taxon>
        <taxon>Cnidaria</taxon>
        <taxon>Cubozoa</taxon>
        <taxon>Carybdeida</taxon>
        <taxon>Alatinidae</taxon>
        <taxon>Alatina</taxon>
    </lineage>
</organism>
<evidence type="ECO:0000256" key="5">
    <source>
        <dbReference type="ARBA" id="ARBA00023136"/>
    </source>
</evidence>
<dbReference type="Pfam" id="PF02326">
    <property type="entry name" value="YMF19"/>
    <property type="match status" value="1"/>
</dbReference>
<keyword evidence="4 10" id="KW-0496">Mitochondrion</keyword>
<dbReference type="GO" id="GO:0006754">
    <property type="term" value="P:ATP biosynthetic process"/>
    <property type="evidence" value="ECO:0007669"/>
    <property type="project" value="UniProtKB-KW"/>
</dbReference>
<feature type="region of interest" description="Disordered" evidence="7">
    <location>
        <begin position="49"/>
        <end position="69"/>
    </location>
</feature>
<evidence type="ECO:0000256" key="3">
    <source>
        <dbReference type="ARBA" id="ARBA00022989"/>
    </source>
</evidence>
<dbReference type="EMBL" id="KJ452778">
    <property type="protein sequence ID" value="AHV78098.1"/>
    <property type="molecule type" value="Genomic_DNA"/>
</dbReference>
<proteinExistence type="predicted"/>